<dbReference type="InterPro" id="IPR000276">
    <property type="entry name" value="GPCR_Rhodpsn"/>
</dbReference>
<reference evidence="16" key="1">
    <citation type="submission" date="2025-08" db="UniProtKB">
        <authorList>
            <consortium name="Ensembl"/>
        </authorList>
    </citation>
    <scope>IDENTIFICATION</scope>
</reference>
<feature type="transmembrane region" description="Helical" evidence="14">
    <location>
        <begin position="141"/>
        <end position="163"/>
    </location>
</feature>
<evidence type="ECO:0000256" key="8">
    <source>
        <dbReference type="ARBA" id="ARBA00023136"/>
    </source>
</evidence>
<dbReference type="GO" id="GO:0004984">
    <property type="term" value="F:olfactory receptor activity"/>
    <property type="evidence" value="ECO:0007669"/>
    <property type="project" value="InterPro"/>
</dbReference>
<feature type="transmembrane region" description="Helical" evidence="14">
    <location>
        <begin position="30"/>
        <end position="50"/>
    </location>
</feature>
<dbReference type="Pfam" id="PF13853">
    <property type="entry name" value="7tm_4"/>
    <property type="match status" value="1"/>
</dbReference>
<evidence type="ECO:0000256" key="3">
    <source>
        <dbReference type="ARBA" id="ARBA00022606"/>
    </source>
</evidence>
<evidence type="ECO:0000259" key="15">
    <source>
        <dbReference type="PROSITE" id="PS50262"/>
    </source>
</evidence>
<dbReference type="GO" id="GO:0004930">
    <property type="term" value="F:G protein-coupled receptor activity"/>
    <property type="evidence" value="ECO:0007669"/>
    <property type="project" value="UniProtKB-KW"/>
</dbReference>
<evidence type="ECO:0000256" key="13">
    <source>
        <dbReference type="RuleBase" id="RU000688"/>
    </source>
</evidence>
<evidence type="ECO:0000256" key="5">
    <source>
        <dbReference type="ARBA" id="ARBA00022725"/>
    </source>
</evidence>
<feature type="transmembrane region" description="Helical" evidence="14">
    <location>
        <begin position="201"/>
        <end position="226"/>
    </location>
</feature>
<keyword evidence="6 14" id="KW-1133">Transmembrane helix</keyword>
<evidence type="ECO:0000256" key="7">
    <source>
        <dbReference type="ARBA" id="ARBA00023040"/>
    </source>
</evidence>
<dbReference type="SUPFAM" id="SSF81321">
    <property type="entry name" value="Family A G protein-coupled receptor-like"/>
    <property type="match status" value="1"/>
</dbReference>
<keyword evidence="8 14" id="KW-0472">Membrane</keyword>
<evidence type="ECO:0000256" key="10">
    <source>
        <dbReference type="ARBA" id="ARBA00023170"/>
    </source>
</evidence>
<dbReference type="AlphaFoldDB" id="A0A8C3SFB6"/>
<dbReference type="PROSITE" id="PS50262">
    <property type="entry name" value="G_PROTEIN_RECEP_F1_2"/>
    <property type="match status" value="1"/>
</dbReference>
<accession>A0A8C3SFB6</accession>
<dbReference type="CDD" id="cd15224">
    <property type="entry name" value="7tmA_OR6B-like"/>
    <property type="match status" value="1"/>
</dbReference>
<keyword evidence="12 13" id="KW-0807">Transducer</keyword>
<dbReference type="PRINTS" id="PR00237">
    <property type="entry name" value="GPCRRHODOPSN"/>
</dbReference>
<feature type="transmembrane region" description="Helical" evidence="14">
    <location>
        <begin position="102"/>
        <end position="121"/>
    </location>
</feature>
<evidence type="ECO:0000256" key="4">
    <source>
        <dbReference type="ARBA" id="ARBA00022692"/>
    </source>
</evidence>
<evidence type="ECO:0000256" key="6">
    <source>
        <dbReference type="ARBA" id="ARBA00022989"/>
    </source>
</evidence>
<name>A0A8C3SFB6_CHESE</name>
<feature type="domain" description="G-protein coupled receptors family 1 profile" evidence="15">
    <location>
        <begin position="42"/>
        <end position="292"/>
    </location>
</feature>
<feature type="transmembrane region" description="Helical" evidence="14">
    <location>
        <begin position="275"/>
        <end position="294"/>
    </location>
</feature>
<keyword evidence="5 14" id="KW-0552">Olfaction</keyword>
<sequence>MENVEWRNQMTITEFILLGFRDLQELETPLLLLFLVIYIVTMNVVIITLIRTNHHLHKPMYFFLSHLSFLEVWYISVTVPKLLVNFLAENKSISFMGCMAQLYFFIALVCTECVLLAIMAYDRYVAICQPLHYPAIMSYQLCLQLAVGSWLAGFLISMLKVFFISRLSFCGPNVINHFFCDISPLLNLSCTDMTVAEMVDFVFALIILLIPLSVTIVSYICIIGTIVRIPTTQGRWKAFSTCASHLTVVIIFFSATLFMYARPRRIHSFNLNNKVVSVFYTIVIPMLNPLIYSLRNKEVKAALRRQLKKKVTFMDNNGCQRQRDSNKELPWNNGLSW</sequence>
<protein>
    <recommendedName>
        <fullName evidence="14">Olfactory receptor</fullName>
    </recommendedName>
</protein>
<keyword evidence="10 13" id="KW-0675">Receptor</keyword>
<evidence type="ECO:0000256" key="12">
    <source>
        <dbReference type="ARBA" id="ARBA00023224"/>
    </source>
</evidence>
<dbReference type="Ensembl" id="ENSCSRT00000013924.1">
    <property type="protein sequence ID" value="ENSCSRP00000013378.1"/>
    <property type="gene ID" value="ENSCSRG00000009869.1"/>
</dbReference>
<evidence type="ECO:0000256" key="11">
    <source>
        <dbReference type="ARBA" id="ARBA00023180"/>
    </source>
</evidence>
<dbReference type="InterPro" id="IPR017452">
    <property type="entry name" value="GPCR_Rhodpsn_7TM"/>
</dbReference>
<dbReference type="Proteomes" id="UP000694403">
    <property type="component" value="Unplaced"/>
</dbReference>
<evidence type="ECO:0000256" key="2">
    <source>
        <dbReference type="ARBA" id="ARBA00022475"/>
    </source>
</evidence>
<evidence type="ECO:0000256" key="1">
    <source>
        <dbReference type="ARBA" id="ARBA00004651"/>
    </source>
</evidence>
<keyword evidence="9" id="KW-1015">Disulfide bond</keyword>
<keyword evidence="4 13" id="KW-0812">Transmembrane</keyword>
<keyword evidence="17" id="KW-1185">Reference proteome</keyword>
<dbReference type="GO" id="GO:0005886">
    <property type="term" value="C:plasma membrane"/>
    <property type="evidence" value="ECO:0007669"/>
    <property type="project" value="UniProtKB-SubCell"/>
</dbReference>
<dbReference type="FunFam" id="1.20.1070.10:FF:000001">
    <property type="entry name" value="Olfactory receptor"/>
    <property type="match status" value="1"/>
</dbReference>
<evidence type="ECO:0000256" key="9">
    <source>
        <dbReference type="ARBA" id="ARBA00023157"/>
    </source>
</evidence>
<evidence type="ECO:0000313" key="16">
    <source>
        <dbReference type="Ensembl" id="ENSCSRP00000013378.1"/>
    </source>
</evidence>
<dbReference type="InterPro" id="IPR000725">
    <property type="entry name" value="Olfact_rcpt"/>
</dbReference>
<keyword evidence="3 14" id="KW-0716">Sensory transduction</keyword>
<comment type="similarity">
    <text evidence="13">Belongs to the G-protein coupled receptor 1 family.</text>
</comment>
<dbReference type="PROSITE" id="PS00237">
    <property type="entry name" value="G_PROTEIN_RECEP_F1_1"/>
    <property type="match status" value="1"/>
</dbReference>
<dbReference type="Gene3D" id="1.20.1070.10">
    <property type="entry name" value="Rhodopsin 7-helix transmembrane proteins"/>
    <property type="match status" value="1"/>
</dbReference>
<evidence type="ECO:0000313" key="17">
    <source>
        <dbReference type="Proteomes" id="UP000694403"/>
    </source>
</evidence>
<keyword evidence="11" id="KW-0325">Glycoprotein</keyword>
<dbReference type="PANTHER" id="PTHR24242">
    <property type="entry name" value="G-PROTEIN COUPLED RECEPTOR"/>
    <property type="match status" value="1"/>
</dbReference>
<feature type="transmembrane region" description="Helical" evidence="14">
    <location>
        <begin position="238"/>
        <end position="260"/>
    </location>
</feature>
<reference evidence="16" key="2">
    <citation type="submission" date="2025-09" db="UniProtKB">
        <authorList>
            <consortium name="Ensembl"/>
        </authorList>
    </citation>
    <scope>IDENTIFICATION</scope>
</reference>
<keyword evidence="7 13" id="KW-0297">G-protein coupled receptor</keyword>
<evidence type="ECO:0000256" key="14">
    <source>
        <dbReference type="RuleBase" id="RU363047"/>
    </source>
</evidence>
<comment type="subcellular location">
    <subcellularLocation>
        <location evidence="1 14">Cell membrane</location>
        <topology evidence="1 14">Multi-pass membrane protein</topology>
    </subcellularLocation>
</comment>
<dbReference type="PANTHER" id="PTHR24242:SF253">
    <property type="entry name" value="OLFACTORY RECEPTOR-RELATED"/>
    <property type="match status" value="1"/>
</dbReference>
<dbReference type="InterPro" id="IPR050939">
    <property type="entry name" value="Olfactory_GPCR1"/>
</dbReference>
<keyword evidence="2 14" id="KW-1003">Cell membrane</keyword>
<organism evidence="16 17">
    <name type="scientific">Chelydra serpentina</name>
    <name type="common">Snapping turtle</name>
    <name type="synonym">Testudo serpentina</name>
    <dbReference type="NCBI Taxonomy" id="8475"/>
    <lineage>
        <taxon>Eukaryota</taxon>
        <taxon>Metazoa</taxon>
        <taxon>Chordata</taxon>
        <taxon>Craniata</taxon>
        <taxon>Vertebrata</taxon>
        <taxon>Euteleostomi</taxon>
        <taxon>Archelosauria</taxon>
        <taxon>Testudinata</taxon>
        <taxon>Testudines</taxon>
        <taxon>Cryptodira</taxon>
        <taxon>Durocryptodira</taxon>
        <taxon>Americhelydia</taxon>
        <taxon>Chelydroidea</taxon>
        <taxon>Chelydridae</taxon>
        <taxon>Chelydra</taxon>
    </lineage>
</organism>
<feature type="transmembrane region" description="Helical" evidence="14">
    <location>
        <begin position="62"/>
        <end position="82"/>
    </location>
</feature>
<proteinExistence type="inferred from homology"/>
<dbReference type="PRINTS" id="PR00245">
    <property type="entry name" value="OLFACTORYR"/>
</dbReference>